<keyword evidence="1" id="KW-0812">Transmembrane</keyword>
<evidence type="ECO:0000256" key="1">
    <source>
        <dbReference type="SAM" id="Phobius"/>
    </source>
</evidence>
<evidence type="ECO:0000313" key="3">
    <source>
        <dbReference type="EMBL" id="PIP73742.1"/>
    </source>
</evidence>
<dbReference type="GO" id="GO:0006313">
    <property type="term" value="P:DNA transposition"/>
    <property type="evidence" value="ECO:0007669"/>
    <property type="project" value="InterPro"/>
</dbReference>
<dbReference type="AlphaFoldDB" id="A0A2H0CUZ9"/>
<dbReference type="GO" id="GO:0004803">
    <property type="term" value="F:transposase activity"/>
    <property type="evidence" value="ECO:0007669"/>
    <property type="project" value="InterPro"/>
</dbReference>
<organism evidence="3 4">
    <name type="scientific">Candidatus Lloydbacteria bacterium CG22_combo_CG10-13_8_21_14_all_47_15</name>
    <dbReference type="NCBI Taxonomy" id="1974635"/>
    <lineage>
        <taxon>Bacteria</taxon>
        <taxon>Candidatus Lloydiibacteriota</taxon>
    </lineage>
</organism>
<dbReference type="EMBL" id="PCTL01000008">
    <property type="protein sequence ID" value="PIP73742.1"/>
    <property type="molecule type" value="Genomic_DNA"/>
</dbReference>
<dbReference type="PANTHER" id="PTHR30007:SF1">
    <property type="entry name" value="BLR1914 PROTEIN"/>
    <property type="match status" value="1"/>
</dbReference>
<accession>A0A2H0CUZ9</accession>
<dbReference type="Proteomes" id="UP000230638">
    <property type="component" value="Unassembled WGS sequence"/>
</dbReference>
<protein>
    <submittedName>
        <fullName evidence="3">IS5/IS1182 family transposase</fullName>
    </submittedName>
</protein>
<feature type="domain" description="Transposase IS4-like" evidence="2">
    <location>
        <begin position="5"/>
        <end position="146"/>
    </location>
</feature>
<dbReference type="PANTHER" id="PTHR30007">
    <property type="entry name" value="PHP DOMAIN PROTEIN"/>
    <property type="match status" value="1"/>
</dbReference>
<comment type="caution">
    <text evidence="3">The sequence shown here is derived from an EMBL/GenBank/DDBJ whole genome shotgun (WGS) entry which is preliminary data.</text>
</comment>
<dbReference type="GO" id="GO:0003677">
    <property type="term" value="F:DNA binding"/>
    <property type="evidence" value="ECO:0007669"/>
    <property type="project" value="InterPro"/>
</dbReference>
<proteinExistence type="predicted"/>
<dbReference type="Pfam" id="PF01609">
    <property type="entry name" value="DDE_Tnp_1"/>
    <property type="match status" value="1"/>
</dbReference>
<gene>
    <name evidence="3" type="ORF">COW88_00950</name>
</gene>
<reference evidence="3 4" key="1">
    <citation type="submission" date="2017-09" db="EMBL/GenBank/DDBJ databases">
        <title>Depth-based differentiation of microbial function through sediment-hosted aquifers and enrichment of novel symbionts in the deep terrestrial subsurface.</title>
        <authorList>
            <person name="Probst A.J."/>
            <person name="Ladd B."/>
            <person name="Jarett J.K."/>
            <person name="Geller-Mcgrath D.E."/>
            <person name="Sieber C.M."/>
            <person name="Emerson J.B."/>
            <person name="Anantharaman K."/>
            <person name="Thomas B.C."/>
            <person name="Malmstrom R."/>
            <person name="Stieglmeier M."/>
            <person name="Klingl A."/>
            <person name="Woyke T."/>
            <person name="Ryan C.M."/>
            <person name="Banfield J.F."/>
        </authorList>
    </citation>
    <scope>NUCLEOTIDE SEQUENCE [LARGE SCALE GENOMIC DNA]</scope>
    <source>
        <strain evidence="3">CG22_combo_CG10-13_8_21_14_all_47_15</strain>
    </source>
</reference>
<evidence type="ECO:0000313" key="4">
    <source>
        <dbReference type="Proteomes" id="UP000230638"/>
    </source>
</evidence>
<dbReference type="InterPro" id="IPR002559">
    <property type="entry name" value="Transposase_11"/>
</dbReference>
<evidence type="ECO:0000259" key="2">
    <source>
        <dbReference type="Pfam" id="PF01609"/>
    </source>
</evidence>
<sequence>MGKTKKGKGTKWMMVVDGNGIPLAAHICSAQPAEVKLALTVIDKIHVGTATKPQTRAKKLVADRGYDAKWLREELRKRSMQPKIPYKRRRDQVHARKMTIQLKEDYGKRWKVERTFAWLGNYRRLLVRWEHHLSIYTAFFTFACILICLGRF</sequence>
<feature type="transmembrane region" description="Helical" evidence="1">
    <location>
        <begin position="133"/>
        <end position="150"/>
    </location>
</feature>
<keyword evidence="1" id="KW-0472">Membrane</keyword>
<name>A0A2H0CUZ9_9BACT</name>
<keyword evidence="1" id="KW-1133">Transmembrane helix</keyword>
<dbReference type="NCBIfam" id="NF033580">
    <property type="entry name" value="transpos_IS5_3"/>
    <property type="match status" value="1"/>
</dbReference>